<comment type="caution">
    <text evidence="1">The sequence shown here is derived from an EMBL/GenBank/DDBJ whole genome shotgun (WGS) entry which is preliminary data.</text>
</comment>
<keyword evidence="2" id="KW-1185">Reference proteome</keyword>
<accession>A0ACC0NUJ8</accession>
<proteinExistence type="predicted"/>
<reference evidence="1" key="1">
    <citation type="submission" date="2022-02" db="EMBL/GenBank/DDBJ databases">
        <title>Plant Genome Project.</title>
        <authorList>
            <person name="Zhang R.-G."/>
        </authorList>
    </citation>
    <scope>NUCLEOTIDE SEQUENCE</scope>
    <source>
        <strain evidence="1">AT1</strain>
    </source>
</reference>
<protein>
    <submittedName>
        <fullName evidence="1">Uncharacterized protein</fullName>
    </submittedName>
</protein>
<sequence length="1031" mass="116126">MDNPKANLQRKGSSIPLEPSQILWSSDKSTKDSRSSGGSPGKNDKDKDVNVQVVLRCRPLSEDEKRAKTPVAISCNEHNREVSVIQNVANKYRDKAFVFDNVFGPASQQKDLYEQAIAPLVNEALEGYTCTIFAYGQTGTGKTYTMEGEAVKQKKMEFHSDAGVIPRAVKQIFDTLEAQNAEYGMRVTFLELYHEDITDLLVPEKGSRKPITVMEDGKGAVFVKGLEEGIVHTSDEIYKILEEGSMRKHIAEETLLNKQSNRSHSILSITIEIKECASEGVELIKCGKLNLVDLAGSENVLRSGAREERAREAGEINKSLLTLGRVINALVEHSGHVPYRDSNLTRLLRDSLGGETKTCMIATISPSVYCLEETLSTLEYAYRAKNIRNRPEVNQRVTKSALINDLYMEIDRLKQELREHYLNEEAVKKATDEKIEHIKLESEFKNKQLTELQELYVNQQKLFAELSEKLGRTQREFDRTKQAMVYLVEKQRRTTETIKEKEDLIFNLLVSEKALNEKAFELQAELEKAVSDVSSLLAEIDRKNKMEDSNRVLIHNFRAQLAQQLASLHTTVDASVKEQEKKLKVVEEETQLFASTKALATEQLTAQLEELKVLYGSSMKYFDDLEGELHGNSESAFCSLKSEISKNSTSLMDLFRKMASEGCGIIDDLQNNLNDHKEKIVAFAQQQHEAHTRTLRATRLIAATLGKFFQSLSMSFENLTLLVEEAHKTNDQELCAFEKQLEESANEDRQLLDKVTEMLASSNARKRKMVQTAVDAIRKSATSRMSKLHQEMSNIHDSTTSVQEELTNYIQKLSTQFIEDISVLEGGKDGLDDGLRNCVENAKTLAEQWRNAEESLSNHERRTVDSVDSIVKDGLEANQTIRTQFSSVALSTMDESDAASKSCLSSIENLLRLDQDTTKKINSFITPCLNGALEMEIAVSHKTIEVVQNAQKCLIDEYMVDELPRSTPQKQPFGLPSTTSIEELKTPAFESLKLHWDTRPIKQLNGDVNKPLGLSEAAQSLHRKFSLTDIN</sequence>
<name>A0ACC0NUJ8_RHOML</name>
<evidence type="ECO:0000313" key="2">
    <source>
        <dbReference type="Proteomes" id="UP001062846"/>
    </source>
</evidence>
<dbReference type="EMBL" id="CM046392">
    <property type="protein sequence ID" value="KAI8556479.1"/>
    <property type="molecule type" value="Genomic_DNA"/>
</dbReference>
<gene>
    <name evidence="1" type="ORF">RHMOL_Rhmol05G0256000</name>
</gene>
<organism evidence="1 2">
    <name type="scientific">Rhododendron molle</name>
    <name type="common">Chinese azalea</name>
    <name type="synonym">Azalea mollis</name>
    <dbReference type="NCBI Taxonomy" id="49168"/>
    <lineage>
        <taxon>Eukaryota</taxon>
        <taxon>Viridiplantae</taxon>
        <taxon>Streptophyta</taxon>
        <taxon>Embryophyta</taxon>
        <taxon>Tracheophyta</taxon>
        <taxon>Spermatophyta</taxon>
        <taxon>Magnoliopsida</taxon>
        <taxon>eudicotyledons</taxon>
        <taxon>Gunneridae</taxon>
        <taxon>Pentapetalae</taxon>
        <taxon>asterids</taxon>
        <taxon>Ericales</taxon>
        <taxon>Ericaceae</taxon>
        <taxon>Ericoideae</taxon>
        <taxon>Rhodoreae</taxon>
        <taxon>Rhododendron</taxon>
    </lineage>
</organism>
<dbReference type="Proteomes" id="UP001062846">
    <property type="component" value="Chromosome 5"/>
</dbReference>
<evidence type="ECO:0000313" key="1">
    <source>
        <dbReference type="EMBL" id="KAI8556479.1"/>
    </source>
</evidence>